<evidence type="ECO:0008006" key="8">
    <source>
        <dbReference type="Google" id="ProtNLM"/>
    </source>
</evidence>
<sequence>MVNTSFNNQIIKRVAIIGAGPSGLSAAKVMRDEGTFEKVIVFERNCRIGGTWIYSSDVNPNPPIPSVDVLKVDPPGNATRVLSPMYDGLHTNLPHPVMAYRDFPFADDTPLFPSHHYVLEYLELFTKHFQLEPMIRFDSNVTNLQHDAEGWKLSVKDKNSDYMEEFDAVIVATGHYSVPRIPDINGLTTTKARILHSREYRNPEAFRDQTICVIGAGSSALDIVRETANTARQIYHSVRTDNERSAKASERSPDNVTRIGQINFVHQHQIESDDGIFNVDTIIFATGYLYSFPFLPFQRTKLLVDGQVKMQNLYRDIFYINDPTLAFVGLPMRTVPFPLAQIQSTAIARCWNRKTALPSITEMHRENREDPLAINSDPLTFVLPREKEVRYMNTLSAWAEGVDGGKSWQASNVITEPIPEWWHEMRLNAMQLRKEHLGY</sequence>
<dbReference type="Gene3D" id="3.50.50.60">
    <property type="entry name" value="FAD/NAD(P)-binding domain"/>
    <property type="match status" value="2"/>
</dbReference>
<dbReference type="Pfam" id="PF13450">
    <property type="entry name" value="NAD_binding_8"/>
    <property type="match status" value="1"/>
</dbReference>
<proteinExistence type="inferred from homology"/>
<keyword evidence="2" id="KW-0285">Flavoprotein</keyword>
<keyword evidence="4" id="KW-0521">NADP</keyword>
<reference evidence="6" key="1">
    <citation type="submission" date="2020-01" db="EMBL/GenBank/DDBJ databases">
        <title>Genome Sequencing of Three Apophysomyces-Like Fungal Strains Confirms a Novel Fungal Genus in the Mucoromycota with divergent Burkholderia-like Endosymbiotic Bacteria.</title>
        <authorList>
            <person name="Stajich J.E."/>
            <person name="Macias A.M."/>
            <person name="Carter-House D."/>
            <person name="Lovett B."/>
            <person name="Kasson L.R."/>
            <person name="Berry K."/>
            <person name="Grigoriev I."/>
            <person name="Chang Y."/>
            <person name="Spatafora J."/>
            <person name="Kasson M.T."/>
        </authorList>
    </citation>
    <scope>NUCLEOTIDE SEQUENCE</scope>
    <source>
        <strain evidence="6">NRRL A-21654</strain>
    </source>
</reference>
<dbReference type="AlphaFoldDB" id="A0A8H7BI67"/>
<dbReference type="InterPro" id="IPR000960">
    <property type="entry name" value="Flavin_mOase"/>
</dbReference>
<dbReference type="PANTHER" id="PTHR23023">
    <property type="entry name" value="DIMETHYLANILINE MONOOXYGENASE"/>
    <property type="match status" value="1"/>
</dbReference>
<evidence type="ECO:0000256" key="4">
    <source>
        <dbReference type="ARBA" id="ARBA00022857"/>
    </source>
</evidence>
<dbReference type="OrthoDB" id="66881at2759"/>
<dbReference type="PRINTS" id="PR00370">
    <property type="entry name" value="FMOXYGENASE"/>
</dbReference>
<dbReference type="PIRSF" id="PIRSF000332">
    <property type="entry name" value="FMO"/>
    <property type="match status" value="1"/>
</dbReference>
<comment type="caution">
    <text evidence="6">The sequence shown here is derived from an EMBL/GenBank/DDBJ whole genome shotgun (WGS) entry which is preliminary data.</text>
</comment>
<keyword evidence="5" id="KW-0560">Oxidoreductase</keyword>
<dbReference type="InterPro" id="IPR050346">
    <property type="entry name" value="FMO-like"/>
</dbReference>
<evidence type="ECO:0000313" key="7">
    <source>
        <dbReference type="Proteomes" id="UP000605846"/>
    </source>
</evidence>
<evidence type="ECO:0000256" key="3">
    <source>
        <dbReference type="ARBA" id="ARBA00022827"/>
    </source>
</evidence>
<dbReference type="SUPFAM" id="SSF51905">
    <property type="entry name" value="FAD/NAD(P)-binding domain"/>
    <property type="match status" value="2"/>
</dbReference>
<organism evidence="6 7">
    <name type="scientific">Apophysomyces ossiformis</name>
    <dbReference type="NCBI Taxonomy" id="679940"/>
    <lineage>
        <taxon>Eukaryota</taxon>
        <taxon>Fungi</taxon>
        <taxon>Fungi incertae sedis</taxon>
        <taxon>Mucoromycota</taxon>
        <taxon>Mucoromycotina</taxon>
        <taxon>Mucoromycetes</taxon>
        <taxon>Mucorales</taxon>
        <taxon>Mucorineae</taxon>
        <taxon>Mucoraceae</taxon>
        <taxon>Apophysomyces</taxon>
    </lineage>
</organism>
<dbReference type="Proteomes" id="UP000605846">
    <property type="component" value="Unassembled WGS sequence"/>
</dbReference>
<comment type="similarity">
    <text evidence="1">Belongs to the FMO family.</text>
</comment>
<dbReference type="Pfam" id="PF00743">
    <property type="entry name" value="FMO-like"/>
    <property type="match status" value="2"/>
</dbReference>
<accession>A0A8H7BI67</accession>
<dbReference type="GO" id="GO:0050661">
    <property type="term" value="F:NADP binding"/>
    <property type="evidence" value="ECO:0007669"/>
    <property type="project" value="InterPro"/>
</dbReference>
<keyword evidence="7" id="KW-1185">Reference proteome</keyword>
<name>A0A8H7BI67_9FUNG</name>
<evidence type="ECO:0000313" key="6">
    <source>
        <dbReference type="EMBL" id="KAF7722404.1"/>
    </source>
</evidence>
<keyword evidence="3" id="KW-0274">FAD</keyword>
<evidence type="ECO:0000256" key="2">
    <source>
        <dbReference type="ARBA" id="ARBA00022630"/>
    </source>
</evidence>
<evidence type="ECO:0000256" key="5">
    <source>
        <dbReference type="ARBA" id="ARBA00023002"/>
    </source>
</evidence>
<evidence type="ECO:0000256" key="1">
    <source>
        <dbReference type="ARBA" id="ARBA00009183"/>
    </source>
</evidence>
<gene>
    <name evidence="6" type="ORF">EC973_003180</name>
</gene>
<dbReference type="GO" id="GO:0050660">
    <property type="term" value="F:flavin adenine dinucleotide binding"/>
    <property type="evidence" value="ECO:0007669"/>
    <property type="project" value="InterPro"/>
</dbReference>
<dbReference type="GO" id="GO:0004499">
    <property type="term" value="F:N,N-dimethylaniline monooxygenase activity"/>
    <property type="evidence" value="ECO:0007669"/>
    <property type="project" value="InterPro"/>
</dbReference>
<protein>
    <recommendedName>
        <fullName evidence="8">Flavin-containing monooxygenase</fullName>
    </recommendedName>
</protein>
<dbReference type="EMBL" id="JABAYA010000197">
    <property type="protein sequence ID" value="KAF7722404.1"/>
    <property type="molecule type" value="Genomic_DNA"/>
</dbReference>
<dbReference type="InterPro" id="IPR020946">
    <property type="entry name" value="Flavin_mOase-like"/>
</dbReference>
<dbReference type="InterPro" id="IPR036188">
    <property type="entry name" value="FAD/NAD-bd_sf"/>
</dbReference>